<feature type="compositionally biased region" description="Low complexity" evidence="1">
    <location>
        <begin position="636"/>
        <end position="656"/>
    </location>
</feature>
<evidence type="ECO:0000313" key="4">
    <source>
        <dbReference type="Proteomes" id="UP001152797"/>
    </source>
</evidence>
<accession>A0A9P1FJX6</accession>
<reference evidence="3 4" key="2">
    <citation type="submission" date="2024-05" db="EMBL/GenBank/DDBJ databases">
        <authorList>
            <person name="Chen Y."/>
            <person name="Shah S."/>
            <person name="Dougan E. K."/>
            <person name="Thang M."/>
            <person name="Chan C."/>
        </authorList>
    </citation>
    <scope>NUCLEOTIDE SEQUENCE [LARGE SCALE GENOMIC DNA]</scope>
</reference>
<evidence type="ECO:0000313" key="2">
    <source>
        <dbReference type="EMBL" id="CAI3976717.1"/>
    </source>
</evidence>
<dbReference type="Proteomes" id="UP001152797">
    <property type="component" value="Unassembled WGS sequence"/>
</dbReference>
<evidence type="ECO:0000256" key="1">
    <source>
        <dbReference type="SAM" id="MobiDB-lite"/>
    </source>
</evidence>
<organism evidence="2">
    <name type="scientific">Cladocopium goreaui</name>
    <dbReference type="NCBI Taxonomy" id="2562237"/>
    <lineage>
        <taxon>Eukaryota</taxon>
        <taxon>Sar</taxon>
        <taxon>Alveolata</taxon>
        <taxon>Dinophyceae</taxon>
        <taxon>Suessiales</taxon>
        <taxon>Symbiodiniaceae</taxon>
        <taxon>Cladocopium</taxon>
    </lineage>
</organism>
<dbReference type="EMBL" id="CAMXCT020000291">
    <property type="protein sequence ID" value="CAL1130092.1"/>
    <property type="molecule type" value="Genomic_DNA"/>
</dbReference>
<feature type="region of interest" description="Disordered" evidence="1">
    <location>
        <begin position="337"/>
        <end position="466"/>
    </location>
</feature>
<feature type="region of interest" description="Disordered" evidence="1">
    <location>
        <begin position="628"/>
        <end position="681"/>
    </location>
</feature>
<gene>
    <name evidence="2" type="ORF">C1SCF055_LOCUS4913</name>
</gene>
<feature type="compositionally biased region" description="Basic and acidic residues" evidence="1">
    <location>
        <begin position="393"/>
        <end position="404"/>
    </location>
</feature>
<dbReference type="PANTHER" id="PTHR48125:SF12">
    <property type="entry name" value="AT HOOK TRANSCRIPTION FACTOR FAMILY-RELATED"/>
    <property type="match status" value="1"/>
</dbReference>
<sequence length="1153" mass="126371">MPLGDTQPSMATFGETQVDMCTLDTLPMEMEASTVDSSPDAAGPMLAQPVVPQDVHEPQPVQTGQVAQAHVVQQIAPPVTPVTQPSPMPSQPVQSLVVPQPAVPVVQPVQPLPVPAVPMANQMVTQPEQPPQPAVVQPLQPLPVPAVPMANQDVPMANQMVPEQPPQPAVVQPLQPLPVPAVPMANQMVNQPEQPPQPAVVQPLQPLPVPAVPMANQMVDQPEQPPQPAVVQPRQPLPVPAVPMAKMVTQPEQPPQAAVVQPVQPLPAPAVPMANQMVTQPEQPPQPAVVQPLQPLPVPAVPMANQMVNQPEQPPQPAVVQPVQPLPVPAVPMANQMVNQPEQPPQPAAPVQTLANVAPERAQPRAPAVAAQPAVPQQSQQQKTQQPEVAAAEAKEREQADKDLQAMGWLTGKSCRPQASPHGTSAAEHVDGSADNANMLRRQKSQVFQLPPDLHSQTGPNQALPARPQPAAVVKLEPVVRQPLPVQSSKPQPMDAEYSRRAAANLLARLKKNPSRLDGLPSLRKMVFEEEKKNDLISMLCENGGNLEQVQVNLQQQEEVGRVFSAKKKESIGMIEEDENNPDGIVYLIAQREDEEDNYNRSGTMMSTGRVQVTPANVAEVAEVMMGPPKTTAKRPAPSDSSTTSPTTPASAPGTPRAEEPPKKQPRKKTPEEQLPLTPLQKAKDMCGKCLKRKSDASNLGLTLQSIPYADALSSEMTAFAKKFEDLYLKTQALVNAQNNEEDDYIPHVKEFICLQKQFEKPYAAGNAIATVDEIDSALVCRMAERVAEGKLSVSGAAACASDFVQDGSVKAFCFWKGDMEAHAYAHLLTQTQRYYRCAQCCDFCLATTDRRSPELSWGDLTLRSLWRSTLTPSDPHDRSPWTQVPGFEKKLRLFDLLHIVHLGTLRDLIPAAIISSLEDGSLQMFFGMTGRSWDDTLHAFSHLAAAWATDQNMQLGIGTLTMARLGRPKYRHWPMPALDTRIKAARTRALFAFTAWVMVKLVDSCALDTAAKKLHGKMRAVCCWSLDVALSSWNMNDEVVMPTPTVEEVTWLCRLHSASYQWLAAQCLTERRLLYKIRPKTHYFCHMIDVFEETEICLMHLSTFGDEDFMGKVRCICQGCHGGTYMLTWARRYVLKRALLWRAIKLAKRDGS</sequence>
<evidence type="ECO:0000313" key="3">
    <source>
        <dbReference type="EMBL" id="CAL4764029.1"/>
    </source>
</evidence>
<dbReference type="AlphaFoldDB" id="A0A9P1FJX6"/>
<feature type="compositionally biased region" description="Low complexity" evidence="1">
    <location>
        <begin position="349"/>
        <end position="389"/>
    </location>
</feature>
<dbReference type="PANTHER" id="PTHR48125">
    <property type="entry name" value="LP07818P1"/>
    <property type="match status" value="1"/>
</dbReference>
<reference evidence="2" key="1">
    <citation type="submission" date="2022-10" db="EMBL/GenBank/DDBJ databases">
        <authorList>
            <person name="Chen Y."/>
            <person name="Dougan E. K."/>
            <person name="Chan C."/>
            <person name="Rhodes N."/>
            <person name="Thang M."/>
        </authorList>
    </citation>
    <scope>NUCLEOTIDE SEQUENCE</scope>
</reference>
<comment type="caution">
    <text evidence="2">The sequence shown here is derived from an EMBL/GenBank/DDBJ whole genome shotgun (WGS) entry which is preliminary data.</text>
</comment>
<dbReference type="EMBL" id="CAMXCT010000291">
    <property type="protein sequence ID" value="CAI3976717.1"/>
    <property type="molecule type" value="Genomic_DNA"/>
</dbReference>
<name>A0A9P1FJX6_9DINO</name>
<keyword evidence="4" id="KW-1185">Reference proteome</keyword>
<proteinExistence type="predicted"/>
<protein>
    <submittedName>
        <fullName evidence="3">Filamentous hemagglutinin</fullName>
    </submittedName>
</protein>
<dbReference type="EMBL" id="CAMXCT030000291">
    <property type="protein sequence ID" value="CAL4764029.1"/>
    <property type="molecule type" value="Genomic_DNA"/>
</dbReference>